<dbReference type="InterPro" id="IPR003879">
    <property type="entry name" value="Butyrophylin_SPRY"/>
</dbReference>
<keyword evidence="15" id="KW-1185">Reference proteome</keyword>
<evidence type="ECO:0000259" key="13">
    <source>
        <dbReference type="PROSITE" id="PS50850"/>
    </source>
</evidence>
<feature type="transmembrane region" description="Helical" evidence="9">
    <location>
        <begin position="1155"/>
        <end position="1174"/>
    </location>
</feature>
<dbReference type="InterPro" id="IPR001841">
    <property type="entry name" value="Znf_RING"/>
</dbReference>
<dbReference type="PROSITE" id="PS00518">
    <property type="entry name" value="ZF_RING_1"/>
    <property type="match status" value="1"/>
</dbReference>
<dbReference type="GO" id="GO:0005230">
    <property type="term" value="F:extracellular ligand-gated monoatomic ion channel activity"/>
    <property type="evidence" value="ECO:0007669"/>
    <property type="project" value="InterPro"/>
</dbReference>
<evidence type="ECO:0000313" key="14">
    <source>
        <dbReference type="EMBL" id="EMP30913.1"/>
    </source>
</evidence>
<reference evidence="15" key="1">
    <citation type="journal article" date="2013" name="Nat. Genet.">
        <title>The draft genomes of soft-shell turtle and green sea turtle yield insights into the development and evolution of the turtle-specific body plan.</title>
        <authorList>
            <person name="Wang Z."/>
            <person name="Pascual-Anaya J."/>
            <person name="Zadissa A."/>
            <person name="Li W."/>
            <person name="Niimura Y."/>
            <person name="Huang Z."/>
            <person name="Li C."/>
            <person name="White S."/>
            <person name="Xiong Z."/>
            <person name="Fang D."/>
            <person name="Wang B."/>
            <person name="Ming Y."/>
            <person name="Chen Y."/>
            <person name="Zheng Y."/>
            <person name="Kuraku S."/>
            <person name="Pignatelli M."/>
            <person name="Herrero J."/>
            <person name="Beal K."/>
            <person name="Nozawa M."/>
            <person name="Li Q."/>
            <person name="Wang J."/>
            <person name="Zhang H."/>
            <person name="Yu L."/>
            <person name="Shigenobu S."/>
            <person name="Wang J."/>
            <person name="Liu J."/>
            <person name="Flicek P."/>
            <person name="Searle S."/>
            <person name="Wang J."/>
            <person name="Kuratani S."/>
            <person name="Yin Y."/>
            <person name="Aken B."/>
            <person name="Zhang G."/>
            <person name="Irie N."/>
        </authorList>
    </citation>
    <scope>NUCLEOTIDE SEQUENCE [LARGE SCALE GENOMIC DNA]</scope>
</reference>
<feature type="transmembrane region" description="Helical" evidence="9">
    <location>
        <begin position="1400"/>
        <end position="1419"/>
    </location>
</feature>
<dbReference type="SUPFAM" id="SSF57845">
    <property type="entry name" value="B-box zinc-binding domain"/>
    <property type="match status" value="1"/>
</dbReference>
<dbReference type="InterPro" id="IPR036734">
    <property type="entry name" value="Neur_chan_lig-bd_sf"/>
</dbReference>
<evidence type="ECO:0000259" key="12">
    <source>
        <dbReference type="PROSITE" id="PS50188"/>
    </source>
</evidence>
<dbReference type="InterPro" id="IPR011333">
    <property type="entry name" value="SKP1/BTB/POZ_sf"/>
</dbReference>
<dbReference type="SUPFAM" id="SSF63712">
    <property type="entry name" value="Nicotinic receptor ligand binding domain-like"/>
    <property type="match status" value="2"/>
</dbReference>
<dbReference type="PROSITE" id="PS50850">
    <property type="entry name" value="MFS"/>
    <property type="match status" value="1"/>
</dbReference>
<dbReference type="InterPro" id="IPR003131">
    <property type="entry name" value="T1-type_BTB"/>
</dbReference>
<feature type="domain" description="Major facilitator superfamily (MFS) profile" evidence="13">
    <location>
        <begin position="1028"/>
        <end position="1460"/>
    </location>
</feature>
<keyword evidence="2 7" id="KW-0863">Zinc-finger</keyword>
<dbReference type="InterPro" id="IPR018000">
    <property type="entry name" value="Neurotransmitter_ion_chnl_CS"/>
</dbReference>
<dbReference type="SMART" id="SM00184">
    <property type="entry name" value="RING"/>
    <property type="match status" value="1"/>
</dbReference>
<keyword evidence="9" id="KW-0812">Transmembrane</keyword>
<dbReference type="PANTHER" id="PTHR14958">
    <property type="entry name" value="POTASSIUM CHANNEL TETRAMERISATION DOMAIN CONTAINING PROTEIN"/>
    <property type="match status" value="1"/>
</dbReference>
<evidence type="ECO:0000256" key="3">
    <source>
        <dbReference type="ARBA" id="ARBA00022833"/>
    </source>
</evidence>
<dbReference type="SMART" id="SM00225">
    <property type="entry name" value="BTB"/>
    <property type="match status" value="1"/>
</dbReference>
<dbReference type="InterPro" id="IPR013320">
    <property type="entry name" value="ConA-like_dom_sf"/>
</dbReference>
<sequence>MNTGAAPEQLCKYDDVLQYLNISSEKAPALHTIPKENWEEPLKVEIQFMLISILSVTEKLQTVTVYFLVIMKWENVFVTWNPQDFCNISNLVLPVDTFWSPYIIIYEQVDEEKSLSRPFLSITHNGIVSKTQQQQVTITCSLEMRQFPFDTQMCNMSISSFMNSVIMKWENVFVTWNPQDFCNISNLVLPVDTFWSPYIIIYEHSEPPVPDKPGSGSKWVRLNVGGTYFVSTRQTLCREPKSFLCRLCCQDGPELSSDKDETGAYLIDRDPTYFGPILNYLRHGKLIINKELAEEGVLEEAEFYNIASLVRLVKERIRDNENRTSQGPVKHVYRVLQCQEEELTQMVSTMSDGWKFEQLISIGSSYNYGNEDQAEFLCVVSRELNNSTNGIVIEPSEKAKGEGEVGKVKKDQTNDSRSNLAALSDTVNTSPTDLLFKLNSRYPDLGGSIPAEASVTMSNTNFFFLEDNIVCPICLEVFTDPVTTACGHNFCMDCLQDYWDHQAVIGECPYCPQCREPFSSRPRLRKNISLGEIAEKFTREEAQATAKLPIAGPNDVPCDLCSSRKVKSIKSCLQCMASLCENHTQLHYENKTFRNHQLLEPIGDLKARLCQKHHKLQELYCRTEGGLVCYTCIREEHKNHDAIPLQEERARKVKVVKNSRDEVNQSFAEIIKEIKRMQVKVLEFLDKEERAALIHLGNSIQQKQGKLADLNKQNLWLTDLLDNASDQQFLQHPHHQPLPPAVTSATGKKYSSGEFPIPTFGITMQPYEVIPADMDRKSLLKYYCNLNFDPNTASEELLLFKETHSVLNMGILMESFFGSCQGFNHWPQVLCTRSLCEGCHYWEVEVSDSWVCLGATYSYMHKTGKSCIFYLIGRNNTSWCLEWDSLKFSVWHNNIQTVVKGSYYKIIGVFLDYAAGSLTFYGVTNTMNLIYRFLTTFTEPLYPAVMQGEGEKPGRPFQEEDRRKEQERAAGALGALPSFFLSLPGLWVGVTPDGGARVNRLAWKEVEVEMSRGAAAHGTSNAQDRGWAWMVLLATVLLQGLTLSFPSCIGVFFTDLQHEFQATNSETSWFPSIMTAVLHAGGPLCSILVERFGCRFTVMLGGLLSGVGMVASSFSKSISQLYVTAGFITGPIGSCFGFQAGVTVLGYYFVRRRALANALASTGASIGLTLWPLISQYLLDEMGWRNTFLIFGGVLLNACVCGAVMRPVQFGPPTSPLQPSPGQEPGNSAEDAQLSNGATPHQVEPPQQARFAACKQTLQKYLAFDIFCKNKGYQIYTIGVAWMVMGFVLPLIYLVPYAIRNGVEERKAALLISIIGFINIFMRPMAGLLSGLNIFTGKRIYLFSLAMLLNGLSNLICIISADFSMLILYCLIYSMSMSGIAALIFQVLMDVVEMDRFSSALGLFTILESVTILLGPPLAGVLVDITGQFSYVFYASSFFMVSAALFMGLSFCALDRKNKLKEALKPTSNSPSRYQYTEVPTNPGPEKQAPPAVMYITSI</sequence>
<evidence type="ECO:0000256" key="6">
    <source>
        <dbReference type="ARBA" id="ARBA00034099"/>
    </source>
</evidence>
<feature type="transmembrane region" description="Helical" evidence="9">
    <location>
        <begin position="1366"/>
        <end position="1388"/>
    </location>
</feature>
<dbReference type="SUPFAM" id="SSF54695">
    <property type="entry name" value="POZ domain"/>
    <property type="match status" value="1"/>
</dbReference>
<dbReference type="InterPro" id="IPR000315">
    <property type="entry name" value="Znf_B-box"/>
</dbReference>
<dbReference type="Pfam" id="PF00622">
    <property type="entry name" value="SPRY"/>
    <property type="match status" value="1"/>
</dbReference>
<evidence type="ECO:0000313" key="15">
    <source>
        <dbReference type="Proteomes" id="UP000031443"/>
    </source>
</evidence>
<feature type="transmembrane region" description="Helical" evidence="9">
    <location>
        <begin position="1096"/>
        <end position="1115"/>
    </location>
</feature>
<dbReference type="EMBL" id="KB547685">
    <property type="protein sequence ID" value="EMP30913.1"/>
    <property type="molecule type" value="Genomic_DNA"/>
</dbReference>
<feature type="transmembrane region" description="Helical" evidence="9">
    <location>
        <begin position="1186"/>
        <end position="1205"/>
    </location>
</feature>
<dbReference type="FunFam" id="1.20.1250.20:FF:000337">
    <property type="entry name" value="Solute carrier family 16 member 5"/>
    <property type="match status" value="1"/>
</dbReference>
<organism evidence="14 15">
    <name type="scientific">Chelonia mydas</name>
    <name type="common">Green sea-turtle</name>
    <name type="synonym">Chelonia agassizi</name>
    <dbReference type="NCBI Taxonomy" id="8469"/>
    <lineage>
        <taxon>Eukaryota</taxon>
        <taxon>Metazoa</taxon>
        <taxon>Chordata</taxon>
        <taxon>Craniata</taxon>
        <taxon>Vertebrata</taxon>
        <taxon>Euteleostomi</taxon>
        <taxon>Archelosauria</taxon>
        <taxon>Testudinata</taxon>
        <taxon>Testudines</taxon>
        <taxon>Cryptodira</taxon>
        <taxon>Durocryptodira</taxon>
        <taxon>Americhelydia</taxon>
        <taxon>Chelonioidea</taxon>
        <taxon>Cheloniidae</taxon>
        <taxon>Chelonia</taxon>
    </lineage>
</organism>
<dbReference type="InterPro" id="IPR036259">
    <property type="entry name" value="MFS_trans_sf"/>
</dbReference>
<dbReference type="InterPro" id="IPR013083">
    <property type="entry name" value="Znf_RING/FYVE/PHD"/>
</dbReference>
<dbReference type="Pfam" id="PF13445">
    <property type="entry name" value="zf-RING_UBOX"/>
    <property type="match status" value="1"/>
</dbReference>
<gene>
    <name evidence="14" type="ORF">UY3_11974</name>
</gene>
<dbReference type="GO" id="GO:0097602">
    <property type="term" value="F:cullin family protein binding"/>
    <property type="evidence" value="ECO:0007669"/>
    <property type="project" value="TreeGrafter"/>
</dbReference>
<feature type="domain" description="B box-type" evidence="11">
    <location>
        <begin position="605"/>
        <end position="645"/>
    </location>
</feature>
<dbReference type="GO" id="GO:0008270">
    <property type="term" value="F:zinc ion binding"/>
    <property type="evidence" value="ECO:0007669"/>
    <property type="project" value="UniProtKB-KW"/>
</dbReference>
<dbReference type="GO" id="GO:0031463">
    <property type="term" value="C:Cul3-RING ubiquitin ligase complex"/>
    <property type="evidence" value="ECO:0007669"/>
    <property type="project" value="TreeGrafter"/>
</dbReference>
<dbReference type="Pfam" id="PF02214">
    <property type="entry name" value="BTB_2"/>
    <property type="match status" value="1"/>
</dbReference>
<dbReference type="InterPro" id="IPR006202">
    <property type="entry name" value="Neur_chan_lig-bd"/>
</dbReference>
<dbReference type="CDD" id="cd18389">
    <property type="entry name" value="BTB_POZ_KCTD2"/>
    <property type="match status" value="1"/>
</dbReference>
<dbReference type="FunFam" id="3.30.70.2000:FF:000001">
    <property type="entry name" value="Potassium channel tetramerization domain-containing 17"/>
    <property type="match status" value="1"/>
</dbReference>
<dbReference type="eggNOG" id="KOG2504">
    <property type="taxonomic scope" value="Eukaryota"/>
</dbReference>
<dbReference type="SUPFAM" id="SSF57850">
    <property type="entry name" value="RING/U-box"/>
    <property type="match status" value="1"/>
</dbReference>
<proteinExistence type="predicted"/>
<keyword evidence="9" id="KW-1133">Transmembrane helix</keyword>
<keyword evidence="1" id="KW-0479">Metal-binding</keyword>
<dbReference type="STRING" id="8469.M7BFQ4"/>
<dbReference type="InterPro" id="IPR000210">
    <property type="entry name" value="BTB/POZ_dom"/>
</dbReference>
<feature type="region of interest" description="Disordered" evidence="8">
    <location>
        <begin position="1214"/>
        <end position="1243"/>
    </location>
</feature>
<feature type="transmembrane region" description="Helical" evidence="9">
    <location>
        <begin position="1340"/>
        <end position="1360"/>
    </location>
</feature>
<dbReference type="PRINTS" id="PR01407">
    <property type="entry name" value="BUTYPHLNCDUF"/>
</dbReference>
<evidence type="ECO:0000256" key="8">
    <source>
        <dbReference type="SAM" id="MobiDB-lite"/>
    </source>
</evidence>
<keyword evidence="4" id="KW-0770">Synapse</keyword>
<evidence type="ECO:0000256" key="4">
    <source>
        <dbReference type="ARBA" id="ARBA00023018"/>
    </source>
</evidence>
<dbReference type="InterPro" id="IPR003877">
    <property type="entry name" value="SPRY_dom"/>
</dbReference>
<dbReference type="InterPro" id="IPR001870">
    <property type="entry name" value="B30.2/SPRY"/>
</dbReference>
<dbReference type="Gene3D" id="4.10.830.40">
    <property type="match status" value="1"/>
</dbReference>
<comment type="subcellular location">
    <subcellularLocation>
        <location evidence="6">Synaptic cell membrane</location>
        <topology evidence="6">Multi-pass membrane protein</topology>
    </subcellularLocation>
</comment>
<feature type="region of interest" description="Disordered" evidence="8">
    <location>
        <begin position="1464"/>
        <end position="1489"/>
    </location>
</feature>
<dbReference type="InterPro" id="IPR011701">
    <property type="entry name" value="MFS"/>
</dbReference>
<protein>
    <submittedName>
        <fullName evidence="14">Monocarboxylate transporter 6</fullName>
    </submittedName>
</protein>
<dbReference type="Gene3D" id="3.30.70.2000">
    <property type="match status" value="1"/>
</dbReference>
<feature type="transmembrane region" description="Helical" evidence="9">
    <location>
        <begin position="1275"/>
        <end position="1296"/>
    </location>
</feature>
<accession>M7BFQ4</accession>
<feature type="compositionally biased region" description="Polar residues" evidence="8">
    <location>
        <begin position="1466"/>
        <end position="1480"/>
    </location>
</feature>
<feature type="transmembrane region" description="Helical" evidence="9">
    <location>
        <begin position="1431"/>
        <end position="1454"/>
    </location>
</feature>
<dbReference type="Gene3D" id="6.10.140.750">
    <property type="match status" value="1"/>
</dbReference>
<feature type="domain" description="RING-type" evidence="10">
    <location>
        <begin position="471"/>
        <end position="515"/>
    </location>
</feature>
<dbReference type="SMART" id="SM00449">
    <property type="entry name" value="SPRY"/>
    <property type="match status" value="1"/>
</dbReference>
<dbReference type="CDD" id="cd13737">
    <property type="entry name" value="SPRY_PRY_TRIM25-like"/>
    <property type="match status" value="1"/>
</dbReference>
<evidence type="ECO:0000259" key="11">
    <source>
        <dbReference type="PROSITE" id="PS50119"/>
    </source>
</evidence>
<dbReference type="Pfam" id="PF02931">
    <property type="entry name" value="Neur_chan_LBD"/>
    <property type="match status" value="1"/>
</dbReference>
<dbReference type="Gene3D" id="1.20.1250.20">
    <property type="entry name" value="MFS general substrate transporter like domains"/>
    <property type="match status" value="1"/>
</dbReference>
<dbReference type="Gene3D" id="3.30.40.10">
    <property type="entry name" value="Zinc/RING finger domain, C3HC4 (zinc finger)"/>
    <property type="match status" value="1"/>
</dbReference>
<feature type="transmembrane region" description="Helical" evidence="9">
    <location>
        <begin position="1069"/>
        <end position="1089"/>
    </location>
</feature>
<evidence type="ECO:0000259" key="10">
    <source>
        <dbReference type="PROSITE" id="PS50089"/>
    </source>
</evidence>
<dbReference type="PANTHER" id="PTHR14958:SF22">
    <property type="entry name" value="BTB_POZ DOMAIN-CONTAINING PROTEIN KCTD2"/>
    <property type="match status" value="1"/>
</dbReference>
<dbReference type="GO" id="GO:0097060">
    <property type="term" value="C:synaptic membrane"/>
    <property type="evidence" value="ECO:0007669"/>
    <property type="project" value="UniProtKB-SubCell"/>
</dbReference>
<dbReference type="Gene3D" id="3.30.710.10">
    <property type="entry name" value="Potassium Channel Kv1.1, Chain A"/>
    <property type="match status" value="1"/>
</dbReference>
<evidence type="ECO:0000256" key="1">
    <source>
        <dbReference type="ARBA" id="ARBA00022723"/>
    </source>
</evidence>
<dbReference type="FunFam" id="3.30.710.10:FF:000005">
    <property type="entry name" value="Potassium channel tetramerization domain-containing 17"/>
    <property type="match status" value="1"/>
</dbReference>
<dbReference type="Proteomes" id="UP000031443">
    <property type="component" value="Unassembled WGS sequence"/>
</dbReference>
<dbReference type="Gene3D" id="3.30.160.60">
    <property type="entry name" value="Classic Zinc Finger"/>
    <property type="match status" value="1"/>
</dbReference>
<dbReference type="GO" id="GO:0051260">
    <property type="term" value="P:protein homooligomerization"/>
    <property type="evidence" value="ECO:0007669"/>
    <property type="project" value="InterPro"/>
</dbReference>
<dbReference type="SUPFAM" id="SSF103473">
    <property type="entry name" value="MFS general substrate transporter"/>
    <property type="match status" value="1"/>
</dbReference>
<dbReference type="Gene3D" id="2.60.120.920">
    <property type="match status" value="1"/>
</dbReference>
<dbReference type="PROSITE" id="PS00236">
    <property type="entry name" value="NEUROTR_ION_CHANNEL"/>
    <property type="match status" value="1"/>
</dbReference>
<dbReference type="InterPro" id="IPR027370">
    <property type="entry name" value="Znf-RING_euk"/>
</dbReference>
<dbReference type="CDD" id="cd17425">
    <property type="entry name" value="MFS_MCT6"/>
    <property type="match status" value="1"/>
</dbReference>
<dbReference type="SMART" id="SM00336">
    <property type="entry name" value="BBOX"/>
    <property type="match status" value="2"/>
</dbReference>
<dbReference type="Pfam" id="PF00643">
    <property type="entry name" value="zf-B_box"/>
    <property type="match status" value="1"/>
</dbReference>
<evidence type="ECO:0000256" key="2">
    <source>
        <dbReference type="ARBA" id="ARBA00022771"/>
    </source>
</evidence>
<dbReference type="Gene3D" id="2.70.170.10">
    <property type="entry name" value="Neurotransmitter-gated ion-channel ligand-binding domain"/>
    <property type="match status" value="1"/>
</dbReference>
<dbReference type="CDD" id="cd19769">
    <property type="entry name" value="Bbox2_TRIM16-like"/>
    <property type="match status" value="1"/>
</dbReference>
<name>M7BFQ4_CHEMY</name>
<keyword evidence="5 9" id="KW-0472">Membrane</keyword>
<dbReference type="Pfam" id="PF25600">
    <property type="entry name" value="TRIM_CC"/>
    <property type="match status" value="1"/>
</dbReference>
<dbReference type="GO" id="GO:0043161">
    <property type="term" value="P:proteasome-mediated ubiquitin-dependent protein catabolic process"/>
    <property type="evidence" value="ECO:0007669"/>
    <property type="project" value="TreeGrafter"/>
</dbReference>
<evidence type="ECO:0000256" key="7">
    <source>
        <dbReference type="PROSITE-ProRule" id="PRU00024"/>
    </source>
</evidence>
<feature type="transmembrane region" description="Helical" evidence="9">
    <location>
        <begin position="1121"/>
        <end position="1148"/>
    </location>
</feature>
<dbReference type="InterPro" id="IPR058030">
    <property type="entry name" value="TRIM8/14/16/25/29/45/65_CC"/>
</dbReference>
<dbReference type="InterPro" id="IPR020846">
    <property type="entry name" value="MFS_dom"/>
</dbReference>
<feature type="transmembrane region" description="Helical" evidence="9">
    <location>
        <begin position="1308"/>
        <end position="1328"/>
    </location>
</feature>
<dbReference type="InterPro" id="IPR043136">
    <property type="entry name" value="B30.2/SPRY_sf"/>
</dbReference>
<evidence type="ECO:0000256" key="9">
    <source>
        <dbReference type="SAM" id="Phobius"/>
    </source>
</evidence>
<dbReference type="SUPFAM" id="SSF49899">
    <property type="entry name" value="Concanavalin A-like lectins/glucanases"/>
    <property type="match status" value="1"/>
</dbReference>
<dbReference type="PROSITE" id="PS50089">
    <property type="entry name" value="ZF_RING_2"/>
    <property type="match status" value="1"/>
</dbReference>
<dbReference type="PROSITE" id="PS50119">
    <property type="entry name" value="ZF_BBOX"/>
    <property type="match status" value="1"/>
</dbReference>
<dbReference type="InterPro" id="IPR017907">
    <property type="entry name" value="Znf_RING_CS"/>
</dbReference>
<feature type="domain" description="B30.2/SPRY" evidence="12">
    <location>
        <begin position="766"/>
        <end position="963"/>
    </location>
</feature>
<keyword evidence="3" id="KW-0862">Zinc</keyword>
<evidence type="ECO:0000256" key="5">
    <source>
        <dbReference type="ARBA" id="ARBA00023136"/>
    </source>
</evidence>
<dbReference type="PROSITE" id="PS50188">
    <property type="entry name" value="B302_SPRY"/>
    <property type="match status" value="1"/>
</dbReference>
<dbReference type="Pfam" id="PF07690">
    <property type="entry name" value="MFS_1"/>
    <property type="match status" value="2"/>
</dbReference>
<dbReference type="GO" id="GO:0005737">
    <property type="term" value="C:cytoplasm"/>
    <property type="evidence" value="ECO:0007669"/>
    <property type="project" value="TreeGrafter"/>
</dbReference>
<feature type="transmembrane region" description="Helical" evidence="9">
    <location>
        <begin position="1027"/>
        <end position="1053"/>
    </location>
</feature>